<dbReference type="InterPro" id="IPR029058">
    <property type="entry name" value="AB_hydrolase_fold"/>
</dbReference>
<dbReference type="Pfam" id="PF12146">
    <property type="entry name" value="Hydrolase_4"/>
    <property type="match status" value="1"/>
</dbReference>
<dbReference type="SUPFAM" id="SSF53474">
    <property type="entry name" value="alpha/beta-Hydrolases"/>
    <property type="match status" value="1"/>
</dbReference>
<dbReference type="OrthoDB" id="9806902at2"/>
<gene>
    <name evidence="4" type="ORF">DJ018_08895</name>
</gene>
<proteinExistence type="predicted"/>
<sequence length="339" mass="36763">MMRLFAVVLAAVSLAACSPMLIQQAGQPPLGFQGPRFERDVVVSFDGARLGLSTWKAQTEPWAVIVGVHGMNDYGNAFRLAGPWWAEQGVTTYAYDQRGFGRSPRRGVWAGDELMMEDLRTVVALARQRHPNAIIAVAGESMGGAVAIAASASERPPAADRLVLLSPAVWGWREQPLPNRTLLWFAANVTPGKVYTPPDWLTRNIQASDNREELIRMGRDPLMIWGARSDTLYGLVGLMDRAANSIGRLPGPTLYLYGAKDQIIPKKAARRAASRLPSQARSAYYARGYHLLTRDLQAPVVWEDVLAFVRDPAAPLPSQAPPIPGAPTPAAAAHADAGL</sequence>
<feature type="domain" description="Serine aminopeptidase S33" evidence="3">
    <location>
        <begin position="60"/>
        <end position="296"/>
    </location>
</feature>
<dbReference type="AlphaFoldDB" id="A0A328AYW4"/>
<dbReference type="GO" id="GO:0016787">
    <property type="term" value="F:hydrolase activity"/>
    <property type="evidence" value="ECO:0007669"/>
    <property type="project" value="UniProtKB-KW"/>
</dbReference>
<dbReference type="Proteomes" id="UP000249725">
    <property type="component" value="Unassembled WGS sequence"/>
</dbReference>
<keyword evidence="4" id="KW-0378">Hydrolase</keyword>
<dbReference type="PANTHER" id="PTHR11614">
    <property type="entry name" value="PHOSPHOLIPASE-RELATED"/>
    <property type="match status" value="1"/>
</dbReference>
<protein>
    <submittedName>
        <fullName evidence="4">Alpha/beta hydrolase</fullName>
    </submittedName>
</protein>
<evidence type="ECO:0000256" key="1">
    <source>
        <dbReference type="SAM" id="MobiDB-lite"/>
    </source>
</evidence>
<reference evidence="5" key="1">
    <citation type="submission" date="2018-05" db="EMBL/GenBank/DDBJ databases">
        <authorList>
            <person name="Li X."/>
        </authorList>
    </citation>
    <scope>NUCLEOTIDE SEQUENCE [LARGE SCALE GENOMIC DNA]</scope>
    <source>
        <strain evidence="5">YIM 73061</strain>
    </source>
</reference>
<keyword evidence="5" id="KW-1185">Reference proteome</keyword>
<accession>A0A328AYW4</accession>
<feature type="chain" id="PRO_5016456428" evidence="2">
    <location>
        <begin position="26"/>
        <end position="339"/>
    </location>
</feature>
<dbReference type="PROSITE" id="PS51257">
    <property type="entry name" value="PROKAR_LIPOPROTEIN"/>
    <property type="match status" value="1"/>
</dbReference>
<evidence type="ECO:0000313" key="5">
    <source>
        <dbReference type="Proteomes" id="UP000249725"/>
    </source>
</evidence>
<organism evidence="4 5">
    <name type="scientific">Phenylobacterium deserti</name>
    <dbReference type="NCBI Taxonomy" id="1914756"/>
    <lineage>
        <taxon>Bacteria</taxon>
        <taxon>Pseudomonadati</taxon>
        <taxon>Pseudomonadota</taxon>
        <taxon>Alphaproteobacteria</taxon>
        <taxon>Caulobacterales</taxon>
        <taxon>Caulobacteraceae</taxon>
        <taxon>Phenylobacterium</taxon>
    </lineage>
</organism>
<evidence type="ECO:0000256" key="2">
    <source>
        <dbReference type="SAM" id="SignalP"/>
    </source>
</evidence>
<comment type="caution">
    <text evidence="4">The sequence shown here is derived from an EMBL/GenBank/DDBJ whole genome shotgun (WGS) entry which is preliminary data.</text>
</comment>
<evidence type="ECO:0000259" key="3">
    <source>
        <dbReference type="Pfam" id="PF12146"/>
    </source>
</evidence>
<feature type="compositionally biased region" description="Pro residues" evidence="1">
    <location>
        <begin position="318"/>
        <end position="327"/>
    </location>
</feature>
<feature type="compositionally biased region" description="Low complexity" evidence="1">
    <location>
        <begin position="328"/>
        <end position="339"/>
    </location>
</feature>
<name>A0A328AYW4_9CAUL</name>
<dbReference type="InterPro" id="IPR022742">
    <property type="entry name" value="Hydrolase_4"/>
</dbReference>
<evidence type="ECO:0000313" key="4">
    <source>
        <dbReference type="EMBL" id="RAK58008.1"/>
    </source>
</evidence>
<dbReference type="Gene3D" id="3.40.50.1820">
    <property type="entry name" value="alpha/beta hydrolase"/>
    <property type="match status" value="1"/>
</dbReference>
<dbReference type="PRINTS" id="PR00111">
    <property type="entry name" value="ABHYDROLASE"/>
</dbReference>
<keyword evidence="2" id="KW-0732">Signal</keyword>
<feature type="region of interest" description="Disordered" evidence="1">
    <location>
        <begin position="318"/>
        <end position="339"/>
    </location>
</feature>
<dbReference type="InterPro" id="IPR000073">
    <property type="entry name" value="AB_hydrolase_1"/>
</dbReference>
<feature type="signal peptide" evidence="2">
    <location>
        <begin position="1"/>
        <end position="25"/>
    </location>
</feature>
<dbReference type="EMBL" id="QFYR01000001">
    <property type="protein sequence ID" value="RAK58008.1"/>
    <property type="molecule type" value="Genomic_DNA"/>
</dbReference>
<dbReference type="InterPro" id="IPR051044">
    <property type="entry name" value="MAG_DAG_Lipase"/>
</dbReference>